<organism evidence="3 4">
    <name type="scientific">Chitinophaga parva</name>
    <dbReference type="NCBI Taxonomy" id="2169414"/>
    <lineage>
        <taxon>Bacteria</taxon>
        <taxon>Pseudomonadati</taxon>
        <taxon>Bacteroidota</taxon>
        <taxon>Chitinophagia</taxon>
        <taxon>Chitinophagales</taxon>
        <taxon>Chitinophagaceae</taxon>
        <taxon>Chitinophaga</taxon>
    </lineage>
</organism>
<protein>
    <submittedName>
        <fullName evidence="3">Peptidase M28</fullName>
    </submittedName>
</protein>
<dbReference type="PANTHER" id="PTHR12147:SF26">
    <property type="entry name" value="PEPTIDASE M28 DOMAIN-CONTAINING PROTEIN"/>
    <property type="match status" value="1"/>
</dbReference>
<dbReference type="Proteomes" id="UP000244450">
    <property type="component" value="Unassembled WGS sequence"/>
</dbReference>
<keyword evidence="1" id="KW-0732">Signal</keyword>
<feature type="chain" id="PRO_5015768040" evidence="1">
    <location>
        <begin position="24"/>
        <end position="439"/>
    </location>
</feature>
<proteinExistence type="predicted"/>
<sequence>MNRSTKMLLALGLLLHAACALHAQSDIKEGEVKRIISTLASDKMRGRKTFTPDIQRASAFIESEFAKAGLKPLPGEKNFRQEFSVFKLVNTKTDLRINGQPAHNKTILRSNNTHLDWTSTDSRVEIMNIGPDEDLFKEMGKYLRLQKNAVIWVDAKHAEQFAQFQGYLNNNAKEKLDSSHSLLFVLKDNNNANIDNWSLSVNQRIDKAKLNNVVGILPGRSKSLKGEYVVFSGHYDHLGIIEPNAAKDSIANGADDDASGTTAVITLAQHFKKLHNNARTLVFVAFTAEEMGGFGSHYFSHQLDADSVVAMFNIEMIGKEAKFGTNTAFITGFERSDFGPILQKNLEGTAFKFYPDPYPDQHLFYRSDNATLARLGVPAHTISTDQIDADKDYHQVTDEVKTLDIANITKTIQAIALSAQSIVSGKDTPTRIDKNSVDQ</sequence>
<dbReference type="Pfam" id="PF04389">
    <property type="entry name" value="Peptidase_M28"/>
    <property type="match status" value="1"/>
</dbReference>
<name>A0A2T7BK04_9BACT</name>
<dbReference type="GO" id="GO:0008235">
    <property type="term" value="F:metalloexopeptidase activity"/>
    <property type="evidence" value="ECO:0007669"/>
    <property type="project" value="InterPro"/>
</dbReference>
<evidence type="ECO:0000259" key="2">
    <source>
        <dbReference type="Pfam" id="PF04389"/>
    </source>
</evidence>
<dbReference type="GO" id="GO:0006508">
    <property type="term" value="P:proteolysis"/>
    <property type="evidence" value="ECO:0007669"/>
    <property type="project" value="InterPro"/>
</dbReference>
<dbReference type="InterPro" id="IPR045175">
    <property type="entry name" value="M28_fam"/>
</dbReference>
<gene>
    <name evidence="3" type="ORF">DCC81_00475</name>
</gene>
<dbReference type="Gene3D" id="3.40.630.10">
    <property type="entry name" value="Zn peptidases"/>
    <property type="match status" value="1"/>
</dbReference>
<dbReference type="EMBL" id="QCYK01000001">
    <property type="protein sequence ID" value="PUZ27998.1"/>
    <property type="molecule type" value="Genomic_DNA"/>
</dbReference>
<feature type="domain" description="Peptidase M28" evidence="2">
    <location>
        <begin position="212"/>
        <end position="416"/>
    </location>
</feature>
<dbReference type="PANTHER" id="PTHR12147">
    <property type="entry name" value="METALLOPEPTIDASE M28 FAMILY MEMBER"/>
    <property type="match status" value="1"/>
</dbReference>
<dbReference type="AlphaFoldDB" id="A0A2T7BK04"/>
<keyword evidence="4" id="KW-1185">Reference proteome</keyword>
<dbReference type="RefSeq" id="WP_108684639.1">
    <property type="nucleotide sequence ID" value="NZ_QCYK01000001.1"/>
</dbReference>
<dbReference type="InterPro" id="IPR007484">
    <property type="entry name" value="Peptidase_M28"/>
</dbReference>
<reference evidence="3 4" key="1">
    <citation type="submission" date="2018-04" db="EMBL/GenBank/DDBJ databases">
        <title>Chitinophaga fuyangensis sp. nov., isolated from soil in a chemical factory.</title>
        <authorList>
            <person name="Chen K."/>
        </authorList>
    </citation>
    <scope>NUCLEOTIDE SEQUENCE [LARGE SCALE GENOMIC DNA]</scope>
    <source>
        <strain evidence="3 4">LY-1</strain>
    </source>
</reference>
<evidence type="ECO:0000313" key="4">
    <source>
        <dbReference type="Proteomes" id="UP000244450"/>
    </source>
</evidence>
<evidence type="ECO:0000313" key="3">
    <source>
        <dbReference type="EMBL" id="PUZ27998.1"/>
    </source>
</evidence>
<accession>A0A2T7BK04</accession>
<comment type="caution">
    <text evidence="3">The sequence shown here is derived from an EMBL/GenBank/DDBJ whole genome shotgun (WGS) entry which is preliminary data.</text>
</comment>
<dbReference type="SUPFAM" id="SSF53187">
    <property type="entry name" value="Zn-dependent exopeptidases"/>
    <property type="match status" value="1"/>
</dbReference>
<feature type="signal peptide" evidence="1">
    <location>
        <begin position="1"/>
        <end position="23"/>
    </location>
</feature>
<dbReference type="OrthoDB" id="9764939at2"/>
<evidence type="ECO:0000256" key="1">
    <source>
        <dbReference type="SAM" id="SignalP"/>
    </source>
</evidence>